<dbReference type="OrthoDB" id="3091770at2759"/>
<name>A0A0C9WL80_9AGAR</name>
<sequence length="101" mass="11025">MKTFLPFFVALVAFIVHATPTVQNQNRMVSSQASDSLEKRAGQCIPQCGTPKPYCRTCPDLYFWGACVTPHGITCGYSDALPSDKDCPRGSWGCIANCCKD</sequence>
<reference evidence="3" key="2">
    <citation type="submission" date="2015-01" db="EMBL/GenBank/DDBJ databases">
        <title>Evolutionary Origins and Diversification of the Mycorrhizal Mutualists.</title>
        <authorList>
            <consortium name="DOE Joint Genome Institute"/>
            <consortium name="Mycorrhizal Genomics Consortium"/>
            <person name="Kohler A."/>
            <person name="Kuo A."/>
            <person name="Nagy L.G."/>
            <person name="Floudas D."/>
            <person name="Copeland A."/>
            <person name="Barry K.W."/>
            <person name="Cichocki N."/>
            <person name="Veneault-Fourrey C."/>
            <person name="LaButti K."/>
            <person name="Lindquist E.A."/>
            <person name="Lipzen A."/>
            <person name="Lundell T."/>
            <person name="Morin E."/>
            <person name="Murat C."/>
            <person name="Riley R."/>
            <person name="Ohm R."/>
            <person name="Sun H."/>
            <person name="Tunlid A."/>
            <person name="Henrissat B."/>
            <person name="Grigoriev I.V."/>
            <person name="Hibbett D.S."/>
            <person name="Martin F."/>
        </authorList>
    </citation>
    <scope>NUCLEOTIDE SEQUENCE [LARGE SCALE GENOMIC DNA]</scope>
    <source>
        <strain evidence="3">LaAM-08-1</strain>
    </source>
</reference>
<accession>A0A0C9WL80</accession>
<dbReference type="EMBL" id="KN839303">
    <property type="protein sequence ID" value="KIJ90060.1"/>
    <property type="molecule type" value="Genomic_DNA"/>
</dbReference>
<dbReference type="Proteomes" id="UP000054477">
    <property type="component" value="Unassembled WGS sequence"/>
</dbReference>
<evidence type="ECO:0000313" key="3">
    <source>
        <dbReference type="Proteomes" id="UP000054477"/>
    </source>
</evidence>
<proteinExistence type="predicted"/>
<keyword evidence="1" id="KW-0732">Signal</keyword>
<protein>
    <submittedName>
        <fullName evidence="2">Uncharacterized protein</fullName>
    </submittedName>
</protein>
<gene>
    <name evidence="2" type="ORF">K443DRAFT_686981</name>
</gene>
<dbReference type="AlphaFoldDB" id="A0A0C9WL80"/>
<evidence type="ECO:0000256" key="1">
    <source>
        <dbReference type="SAM" id="SignalP"/>
    </source>
</evidence>
<keyword evidence="3" id="KW-1185">Reference proteome</keyword>
<dbReference type="HOGENOM" id="CLU_2223710_0_0_1"/>
<feature type="signal peptide" evidence="1">
    <location>
        <begin position="1"/>
        <end position="18"/>
    </location>
</feature>
<organism evidence="2 3">
    <name type="scientific">Laccaria amethystina LaAM-08-1</name>
    <dbReference type="NCBI Taxonomy" id="1095629"/>
    <lineage>
        <taxon>Eukaryota</taxon>
        <taxon>Fungi</taxon>
        <taxon>Dikarya</taxon>
        <taxon>Basidiomycota</taxon>
        <taxon>Agaricomycotina</taxon>
        <taxon>Agaricomycetes</taxon>
        <taxon>Agaricomycetidae</taxon>
        <taxon>Agaricales</taxon>
        <taxon>Agaricineae</taxon>
        <taxon>Hydnangiaceae</taxon>
        <taxon>Laccaria</taxon>
    </lineage>
</organism>
<feature type="chain" id="PRO_5002205361" evidence="1">
    <location>
        <begin position="19"/>
        <end position="101"/>
    </location>
</feature>
<reference evidence="2 3" key="1">
    <citation type="submission" date="2014-04" db="EMBL/GenBank/DDBJ databases">
        <authorList>
            <consortium name="DOE Joint Genome Institute"/>
            <person name="Kuo A."/>
            <person name="Kohler A."/>
            <person name="Nagy L.G."/>
            <person name="Floudas D."/>
            <person name="Copeland A."/>
            <person name="Barry K.W."/>
            <person name="Cichocki N."/>
            <person name="Veneault-Fourrey C."/>
            <person name="LaButti K."/>
            <person name="Lindquist E.A."/>
            <person name="Lipzen A."/>
            <person name="Lundell T."/>
            <person name="Morin E."/>
            <person name="Murat C."/>
            <person name="Sun H."/>
            <person name="Tunlid A."/>
            <person name="Henrissat B."/>
            <person name="Grigoriev I.V."/>
            <person name="Hibbett D.S."/>
            <person name="Martin F."/>
            <person name="Nordberg H.P."/>
            <person name="Cantor M.N."/>
            <person name="Hua S.X."/>
        </authorList>
    </citation>
    <scope>NUCLEOTIDE SEQUENCE [LARGE SCALE GENOMIC DNA]</scope>
    <source>
        <strain evidence="2 3">LaAM-08-1</strain>
    </source>
</reference>
<evidence type="ECO:0000313" key="2">
    <source>
        <dbReference type="EMBL" id="KIJ90060.1"/>
    </source>
</evidence>